<keyword evidence="3" id="KW-1185">Reference proteome</keyword>
<gene>
    <name evidence="2" type="ORF">ACFSJH_00120</name>
</gene>
<accession>A0ABW4YEM1</accession>
<feature type="region of interest" description="Disordered" evidence="1">
    <location>
        <begin position="216"/>
        <end position="268"/>
    </location>
</feature>
<evidence type="ECO:0000313" key="3">
    <source>
        <dbReference type="Proteomes" id="UP001597362"/>
    </source>
</evidence>
<evidence type="ECO:0000313" key="2">
    <source>
        <dbReference type="EMBL" id="MFD2114160.1"/>
    </source>
</evidence>
<feature type="compositionally biased region" description="Polar residues" evidence="1">
    <location>
        <begin position="235"/>
        <end position="250"/>
    </location>
</feature>
<reference evidence="3" key="1">
    <citation type="journal article" date="2019" name="Int. J. Syst. Evol. Microbiol.">
        <title>The Global Catalogue of Microorganisms (GCM) 10K type strain sequencing project: providing services to taxonomists for standard genome sequencing and annotation.</title>
        <authorList>
            <consortium name="The Broad Institute Genomics Platform"/>
            <consortium name="The Broad Institute Genome Sequencing Center for Infectious Disease"/>
            <person name="Wu L."/>
            <person name="Ma J."/>
        </authorList>
    </citation>
    <scope>NUCLEOTIDE SEQUENCE [LARGE SCALE GENOMIC DNA]</scope>
    <source>
        <strain evidence="3">GH52</strain>
    </source>
</reference>
<protein>
    <submittedName>
        <fullName evidence="2">Baseplate assembly protein</fullName>
    </submittedName>
</protein>
<comment type="caution">
    <text evidence="2">The sequence shown here is derived from an EMBL/GenBank/DDBJ whole genome shotgun (WGS) entry which is preliminary data.</text>
</comment>
<dbReference type="RefSeq" id="WP_377769133.1">
    <property type="nucleotide sequence ID" value="NZ_JBHUHO010000001.1"/>
</dbReference>
<dbReference type="NCBIfam" id="TIGR02243">
    <property type="entry name" value="putative baseplate assembly protein"/>
    <property type="match status" value="1"/>
</dbReference>
<sequence>MLPLPNLDDRTFEQLVQEARQLIPTIFAEWTDENTHDPGMTLLEMLAWHVEMQQYQLNRISDSHDRKFLRLLGEMPRDVQPASTSVSISKSPYPMYIPYGTLLWVRDLPFETIRPFTALPDFQQRITLRSNNGVQLIEEDMASGRTVIYPFGETATRGASVTLTLEKALPPSLPLSLWMELDGQEPLHRIPARYRQFTPSGQIEWSYWHTFTAEDRRGKSETLEGEQGQELADEQGNNQGNELTNRQELVSQQEQASQKQQVSESQQEQDMAAIGEWRLLPLERDETYSLHQSGPILFSIPKDAVQVKEIKATLIDGYYNDPPRIRRLIWNEVFARQGQTLCISVCFDGKTSADGEEPLIVLEHGLFLQSELTVQFETEAGWIDQPTSDYMVNFTDELVSLQFQEGVQLPVGALSIRVIASSSSFANKRLLGTGTGISGQQYMLPVQPLLADTLQLQVGNWHAERQEMVWQDWERVFDFDESYEDSLHYVIDQEAGVIRFSDSVYGAVPPRTVQPNIRIINYRIGTGAAGNVMADTIHELDYFNIPLQVTNLFPAYGGTEAETVQDALERAKGAMMQPKCAVTVADIEQRVWEIPGLRLVRVKAISGFNPKWQQASKVAAGHIAIVVVPYSKEAEPHPSEGVIRTIKTHLEPYRLLTTTMHIIAPAYIKVTIRAILVVHPRYEGREEEVRQMLSEWLQPYNSTINSNRQLEQGWSFGKSVHKSDVFNQLHQVAGVQYIQDLWLISEGSQAYTDEGGDIHIPPNGLVVSGVHDIEFIVATY</sequence>
<feature type="compositionally biased region" description="Low complexity" evidence="1">
    <location>
        <begin position="251"/>
        <end position="268"/>
    </location>
</feature>
<name>A0ABW4YEM1_9BACL</name>
<dbReference type="Proteomes" id="UP001597362">
    <property type="component" value="Unassembled WGS sequence"/>
</dbReference>
<dbReference type="InterPro" id="IPR011749">
    <property type="entry name" value="CHP02243"/>
</dbReference>
<evidence type="ECO:0000256" key="1">
    <source>
        <dbReference type="SAM" id="MobiDB-lite"/>
    </source>
</evidence>
<dbReference type="EMBL" id="JBHUHO010000001">
    <property type="protein sequence ID" value="MFD2114160.1"/>
    <property type="molecule type" value="Genomic_DNA"/>
</dbReference>
<organism evidence="2 3">
    <name type="scientific">Paenibacillus yanchengensis</name>
    <dbReference type="NCBI Taxonomy" id="2035833"/>
    <lineage>
        <taxon>Bacteria</taxon>
        <taxon>Bacillati</taxon>
        <taxon>Bacillota</taxon>
        <taxon>Bacilli</taxon>
        <taxon>Bacillales</taxon>
        <taxon>Paenibacillaceae</taxon>
        <taxon>Paenibacillus</taxon>
    </lineage>
</organism>
<proteinExistence type="predicted"/>